<dbReference type="GO" id="GO:0046872">
    <property type="term" value="F:metal ion binding"/>
    <property type="evidence" value="ECO:0007669"/>
    <property type="project" value="UniProtKB-KW"/>
</dbReference>
<sequence length="605" mass="67637">MIDFFRFGYRKRLGDTPIHPFAFRTHTHGMGRVVSAFYKNATAWTLIGKRNPQWPQLFEPIGANLTISNGDLMAATCVFDSSMQKTVVHMGNTGADEMCNFYMMFYWDATAPDPFPYGAVCGMQEEQAVVNKEYPIDGVTLLPPHPDWEHKAHQSGKPFGVTEGSVTTSIGGIKLGQVSALSFDSFGNLVVFHRADRLWDDSSFDAENILHEQTAIADDVILVTQTNGPNRTMSLLSKHGSGKFFMPHGLTIDQQNDYYTTDVGSHQVIKFFMPHGLTIDQQNDYYTTDVGSHQVIKWTLSQGSLAEVFVLGEKFVPGSDQQHFCKPAGVAVTVDGNIYVADGYCNNRIVKFDRNGKFLAQWGQPNYGMSGLEVQSLGSFSLPHDIVANDDGSLLYIADRENARIQIFRSTGQPVGQIVNPANSTAFWNVYSAHYHIYFIPGEPRNGVRVRAFSAHAEAARVQYSFEPTSYQFLRPHTLRASADGRYIYVGELGQNGGRILQFIIHRDSEEAGQDTAGLASLHTHLNYAENSSFPLMLIVLLTLIALPCLVVYIYRRKRLIRLGKQQSVLDRAGFKPLRTDDPESTDDESEDDTIIARQKSDHRF</sequence>
<feature type="transmembrane region" description="Helical" evidence="17">
    <location>
        <begin position="534"/>
        <end position="555"/>
    </location>
</feature>
<evidence type="ECO:0000256" key="3">
    <source>
        <dbReference type="ARBA" id="ARBA00022723"/>
    </source>
</evidence>
<reference evidence="21" key="1">
    <citation type="submission" date="2016-06" db="UniProtKB">
        <authorList>
            <consortium name="WormBaseParasite"/>
        </authorList>
    </citation>
    <scope>IDENTIFICATION</scope>
</reference>
<dbReference type="Gene3D" id="2.60.120.230">
    <property type="match status" value="1"/>
</dbReference>
<feature type="domain" description="Copper type II ascorbate-dependent monooxygenase C-terminal" evidence="18">
    <location>
        <begin position="11"/>
        <end position="108"/>
    </location>
</feature>
<evidence type="ECO:0000256" key="1">
    <source>
        <dbReference type="ARBA" id="ARBA00001973"/>
    </source>
</evidence>
<dbReference type="GO" id="GO:0016020">
    <property type="term" value="C:membrane"/>
    <property type="evidence" value="ECO:0007669"/>
    <property type="project" value="InterPro"/>
</dbReference>
<feature type="binding site" evidence="13">
    <location>
        <position position="248"/>
    </location>
    <ligand>
        <name>Zn(2+)</name>
        <dbReference type="ChEBI" id="CHEBI:29105"/>
        <note>catalytic</note>
    </ligand>
</feature>
<dbReference type="PROSITE" id="PS51125">
    <property type="entry name" value="NHL"/>
    <property type="match status" value="2"/>
</dbReference>
<evidence type="ECO:0000256" key="10">
    <source>
        <dbReference type="ARBA" id="ARBA00023180"/>
    </source>
</evidence>
<dbReference type="GO" id="GO:0006518">
    <property type="term" value="P:peptide metabolic process"/>
    <property type="evidence" value="ECO:0007669"/>
    <property type="project" value="InterPro"/>
</dbReference>
<dbReference type="InterPro" id="IPR024548">
    <property type="entry name" value="Cu2_monoox_C"/>
</dbReference>
<keyword evidence="4" id="KW-0732">Signal</keyword>
<feature type="repeat" description="NHL" evidence="15">
    <location>
        <begin position="316"/>
        <end position="355"/>
    </location>
</feature>
<dbReference type="GO" id="GO:0004598">
    <property type="term" value="F:peptidylamidoglycolate lyase activity"/>
    <property type="evidence" value="ECO:0007669"/>
    <property type="project" value="UniProtKB-EC"/>
</dbReference>
<keyword evidence="20" id="KW-1185">Reference proteome</keyword>
<accession>A0A183DQ75</accession>
<feature type="binding site" evidence="13">
    <location>
        <position position="181"/>
    </location>
    <ligand>
        <name>Ca(2+)</name>
        <dbReference type="ChEBI" id="CHEBI:29108"/>
        <note>structural</note>
    </ligand>
</feature>
<protein>
    <recommendedName>
        <fullName evidence="2">peptidylamidoglycolate lyase</fullName>
        <ecNumber evidence="2">4.3.2.5</ecNumber>
    </recommendedName>
</protein>
<evidence type="ECO:0000256" key="7">
    <source>
        <dbReference type="ARBA" id="ARBA00023008"/>
    </source>
</evidence>
<dbReference type="Pfam" id="PF03712">
    <property type="entry name" value="Cu2_monoox_C"/>
    <property type="match status" value="1"/>
</dbReference>
<evidence type="ECO:0000256" key="4">
    <source>
        <dbReference type="ARBA" id="ARBA00022729"/>
    </source>
</evidence>
<dbReference type="GO" id="GO:0016715">
    <property type="term" value="F:oxidoreductase activity, acting on paired donors, with incorporation or reduction of molecular oxygen, reduced ascorbate as one donor, and incorporation of one atom of oxygen"/>
    <property type="evidence" value="ECO:0007669"/>
    <property type="project" value="InterPro"/>
</dbReference>
<keyword evidence="6" id="KW-0560">Oxidoreductase</keyword>
<dbReference type="InterPro" id="IPR001258">
    <property type="entry name" value="NHL_repeat"/>
</dbReference>
<dbReference type="EC" id="4.3.2.5" evidence="2"/>
<keyword evidence="17" id="KW-0472">Membrane</keyword>
<keyword evidence="7" id="KW-0186">Copper</keyword>
<evidence type="ECO:0000256" key="8">
    <source>
        <dbReference type="ARBA" id="ARBA00023033"/>
    </source>
</evidence>
<evidence type="ECO:0000313" key="20">
    <source>
        <dbReference type="Proteomes" id="UP000271098"/>
    </source>
</evidence>
<feature type="binding site" evidence="12">
    <location>
        <position position="194"/>
    </location>
    <ligand>
        <name>a protein</name>
        <dbReference type="ChEBI" id="CHEBI:16541"/>
    </ligand>
    <ligandPart>
        <name>C-terminal Xaa-(2S)-2-hydroxyglycine residue</name>
        <dbReference type="ChEBI" id="CHEBI:142768"/>
    </ligandPart>
</feature>
<dbReference type="AlphaFoldDB" id="A0A183DQ75"/>
<keyword evidence="13" id="KW-0106">Calcium</keyword>
<dbReference type="GO" id="GO:0005576">
    <property type="term" value="C:extracellular region"/>
    <property type="evidence" value="ECO:0007669"/>
    <property type="project" value="TreeGrafter"/>
</dbReference>
<dbReference type="InterPro" id="IPR011042">
    <property type="entry name" value="6-blade_b-propeller_TolB-like"/>
</dbReference>
<feature type="disulfide bond" evidence="14">
    <location>
        <begin position="325"/>
        <end position="345"/>
    </location>
</feature>
<evidence type="ECO:0000256" key="9">
    <source>
        <dbReference type="ARBA" id="ARBA00023157"/>
    </source>
</evidence>
<dbReference type="EMBL" id="UYRT01078203">
    <property type="protein sequence ID" value="VDN18019.1"/>
    <property type="molecule type" value="Genomic_DNA"/>
</dbReference>
<evidence type="ECO:0000256" key="12">
    <source>
        <dbReference type="PIRSR" id="PIRSR600720-1"/>
    </source>
</evidence>
<feature type="binding site" evidence="13">
    <location>
        <position position="477"/>
    </location>
    <ligand>
        <name>Zn(2+)</name>
        <dbReference type="ChEBI" id="CHEBI:29105"/>
        <note>catalytic</note>
    </ligand>
</feature>
<name>A0A183DQ75_9BILA</name>
<feature type="region of interest" description="Disordered" evidence="16">
    <location>
        <begin position="574"/>
        <end position="605"/>
    </location>
</feature>
<evidence type="ECO:0000256" key="5">
    <source>
        <dbReference type="ARBA" id="ARBA00022737"/>
    </source>
</evidence>
<keyword evidence="17" id="KW-0812">Transmembrane</keyword>
<dbReference type="PANTHER" id="PTHR10680:SF14">
    <property type="entry name" value="PEPTIDYL-GLYCINE ALPHA-AMIDATING MONOOXYGENASE"/>
    <property type="match status" value="1"/>
</dbReference>
<organism evidence="21">
    <name type="scientific">Gongylonema pulchrum</name>
    <dbReference type="NCBI Taxonomy" id="637853"/>
    <lineage>
        <taxon>Eukaryota</taxon>
        <taxon>Metazoa</taxon>
        <taxon>Ecdysozoa</taxon>
        <taxon>Nematoda</taxon>
        <taxon>Chromadorea</taxon>
        <taxon>Rhabditida</taxon>
        <taxon>Spirurina</taxon>
        <taxon>Spiruromorpha</taxon>
        <taxon>Spiruroidea</taxon>
        <taxon>Gongylonematidae</taxon>
        <taxon>Gongylonema</taxon>
    </lineage>
</organism>
<dbReference type="PROSITE" id="PS00085">
    <property type="entry name" value="CU2_MONOOXYGENASE_2"/>
    <property type="match status" value="1"/>
</dbReference>
<dbReference type="PANTHER" id="PTHR10680">
    <property type="entry name" value="PEPTIDYL-GLYCINE ALPHA-AMIDATING MONOOXYGENASE"/>
    <property type="match status" value="1"/>
</dbReference>
<feature type="compositionally biased region" description="Acidic residues" evidence="16">
    <location>
        <begin position="583"/>
        <end position="594"/>
    </location>
</feature>
<keyword evidence="13" id="KW-0862">Zinc</keyword>
<reference evidence="19 20" key="2">
    <citation type="submission" date="2018-11" db="EMBL/GenBank/DDBJ databases">
        <authorList>
            <consortium name="Pathogen Informatics"/>
        </authorList>
    </citation>
    <scope>NUCLEOTIDE SEQUENCE [LARGE SCALE GENOMIC DNA]</scope>
</reference>
<dbReference type="InterPro" id="IPR014783">
    <property type="entry name" value="Cu2_ascorb_mOase_CS-2"/>
</dbReference>
<evidence type="ECO:0000256" key="17">
    <source>
        <dbReference type="SAM" id="Phobius"/>
    </source>
</evidence>
<dbReference type="CDD" id="cd14958">
    <property type="entry name" value="NHL_PAL_like"/>
    <property type="match status" value="1"/>
</dbReference>
<dbReference type="Proteomes" id="UP000271098">
    <property type="component" value="Unassembled WGS sequence"/>
</dbReference>
<dbReference type="SUPFAM" id="SSF63829">
    <property type="entry name" value="Calcium-dependent phosphotriesterase"/>
    <property type="match status" value="1"/>
</dbReference>
<keyword evidence="3 13" id="KW-0479">Metal-binding</keyword>
<gene>
    <name evidence="19" type="ORF">GPUH_LOCUS10866</name>
</gene>
<dbReference type="InterPro" id="IPR014784">
    <property type="entry name" value="Cu2_ascorb_mOase-like_C"/>
</dbReference>
<feature type="binding site" evidence="13">
    <location>
        <position position="384"/>
    </location>
    <ligand>
        <name>Zn(2+)</name>
        <dbReference type="ChEBI" id="CHEBI:29105"/>
        <note>catalytic</note>
    </ligand>
</feature>
<feature type="binding site" evidence="12">
    <location>
        <position position="344"/>
    </location>
    <ligand>
        <name>a protein</name>
        <dbReference type="ChEBI" id="CHEBI:16541"/>
    </ligand>
    <ligandPart>
        <name>C-terminal Xaa-(2S)-2-hydroxyglycine residue</name>
        <dbReference type="ChEBI" id="CHEBI:142768"/>
    </ligandPart>
</feature>
<dbReference type="OrthoDB" id="10044505at2759"/>
<keyword evidence="11" id="KW-0456">Lyase</keyword>
<feature type="repeat" description="NHL" evidence="15">
    <location>
        <begin position="233"/>
        <end position="274"/>
    </location>
</feature>
<keyword evidence="9 14" id="KW-1015">Disulfide bond</keyword>
<keyword evidence="10" id="KW-0325">Glycoprotein</keyword>
<dbReference type="InterPro" id="IPR008977">
    <property type="entry name" value="PHM/PNGase_F_dom_sf"/>
</dbReference>
<evidence type="ECO:0000256" key="15">
    <source>
        <dbReference type="PROSITE-ProRule" id="PRU00504"/>
    </source>
</evidence>
<evidence type="ECO:0000256" key="14">
    <source>
        <dbReference type="PIRSR" id="PIRSR600720-3"/>
    </source>
</evidence>
<keyword evidence="5" id="KW-0677">Repeat</keyword>
<keyword evidence="8" id="KW-0503">Monooxygenase</keyword>
<dbReference type="Pfam" id="PF01436">
    <property type="entry name" value="NHL"/>
    <property type="match status" value="4"/>
</dbReference>
<comment type="cofactor">
    <cofactor evidence="13">
        <name>Zn(2+)</name>
        <dbReference type="ChEBI" id="CHEBI:29105"/>
    </cofactor>
    <text evidence="13">Binds one Zn(2+) ion per subunit.</text>
</comment>
<evidence type="ECO:0000313" key="21">
    <source>
        <dbReference type="WBParaSite" id="GPUH_0001087901-mRNA-1"/>
    </source>
</evidence>
<proteinExistence type="predicted"/>
<evidence type="ECO:0000259" key="18">
    <source>
        <dbReference type="Pfam" id="PF03712"/>
    </source>
</evidence>
<dbReference type="InterPro" id="IPR000720">
    <property type="entry name" value="PHM/PAL"/>
</dbReference>
<dbReference type="Gene3D" id="2.120.10.30">
    <property type="entry name" value="TolB, C-terminal domain"/>
    <property type="match status" value="2"/>
</dbReference>
<evidence type="ECO:0000313" key="19">
    <source>
        <dbReference type="EMBL" id="VDN18019.1"/>
    </source>
</evidence>
<dbReference type="WBParaSite" id="GPUH_0001087901-mRNA-1">
    <property type="protein sequence ID" value="GPUH_0001087901-mRNA-1"/>
    <property type="gene ID" value="GPUH_0001087901"/>
</dbReference>
<evidence type="ECO:0000256" key="13">
    <source>
        <dbReference type="PIRSR" id="PIRSR600720-2"/>
    </source>
</evidence>
<keyword evidence="17" id="KW-1133">Transmembrane helix</keyword>
<comment type="cofactor">
    <cofactor evidence="1">
        <name>Cu(2+)</name>
        <dbReference type="ChEBI" id="CHEBI:29036"/>
    </cofactor>
</comment>
<feature type="binding site" evidence="12">
    <location>
        <position position="400"/>
    </location>
    <ligand>
        <name>a protein</name>
        <dbReference type="ChEBI" id="CHEBI:16541"/>
    </ligand>
    <ligandPart>
        <name>C-terminal Xaa-(2S)-2-hydroxyglycine residue</name>
        <dbReference type="ChEBI" id="CHEBI:142768"/>
    </ligandPart>
</feature>
<dbReference type="PRINTS" id="PR00790">
    <property type="entry name" value="PAMONOXGNASE"/>
</dbReference>
<evidence type="ECO:0000256" key="11">
    <source>
        <dbReference type="ARBA" id="ARBA00023239"/>
    </source>
</evidence>
<dbReference type="SUPFAM" id="SSF49742">
    <property type="entry name" value="PHM/PNGase F"/>
    <property type="match status" value="1"/>
</dbReference>
<feature type="binding site" evidence="13">
    <location>
        <position position="250"/>
    </location>
    <ligand>
        <name>Ca(2+)</name>
        <dbReference type="ChEBI" id="CHEBI:29108"/>
        <note>structural</note>
    </ligand>
</feature>
<evidence type="ECO:0000256" key="16">
    <source>
        <dbReference type="SAM" id="MobiDB-lite"/>
    </source>
</evidence>
<evidence type="ECO:0000256" key="6">
    <source>
        <dbReference type="ARBA" id="ARBA00023002"/>
    </source>
</evidence>
<evidence type="ECO:0000256" key="2">
    <source>
        <dbReference type="ARBA" id="ARBA00012343"/>
    </source>
</evidence>